<sequence>MKKWIVPLAFAAAVPFWGSNAHAGTAAVEVSKLSHIHGAAFLTGPQSRLALATHNGVYLVGEDGKAKLSSAPDDFMGFTAAPGGRLFASGHPASGGNIGVISSADGGTTWSHVSDGIGGPVDFHAMSVSPVNPNLIYGLYGDVQMSSDGGKSWVEGGPAPDQTIDIAAGLAEGQLFAGTADGLMESSDHAASWSRIGPAGVPVTAVHVDNEGSLYAFYVGTGLLRRSGNGTWEELPVPIGEDAILHLATDPANRDNMVAVTHKSAVLASTDGGESWSPLGQ</sequence>
<protein>
    <submittedName>
        <fullName evidence="2">Photosystem II stability/assembly factor-like uncharacterized protein</fullName>
    </submittedName>
</protein>
<dbReference type="SUPFAM" id="SSF110296">
    <property type="entry name" value="Oligoxyloglucan reducing end-specific cellobiohydrolase"/>
    <property type="match status" value="1"/>
</dbReference>
<proteinExistence type="predicted"/>
<dbReference type="Gene3D" id="2.130.10.10">
    <property type="entry name" value="YVTN repeat-like/Quinoprotein amine dehydrogenase"/>
    <property type="match status" value="1"/>
</dbReference>
<evidence type="ECO:0000313" key="3">
    <source>
        <dbReference type="Proteomes" id="UP000547011"/>
    </source>
</evidence>
<dbReference type="EMBL" id="JACIEW010000017">
    <property type="protein sequence ID" value="MBB4054032.1"/>
    <property type="molecule type" value="Genomic_DNA"/>
</dbReference>
<gene>
    <name evidence="2" type="ORF">GGR20_003704</name>
</gene>
<organism evidence="2 3">
    <name type="scientific">Devosia subaequoris</name>
    <dbReference type="NCBI Taxonomy" id="395930"/>
    <lineage>
        <taxon>Bacteria</taxon>
        <taxon>Pseudomonadati</taxon>
        <taxon>Pseudomonadota</taxon>
        <taxon>Alphaproteobacteria</taxon>
        <taxon>Hyphomicrobiales</taxon>
        <taxon>Devosiaceae</taxon>
        <taxon>Devosia</taxon>
    </lineage>
</organism>
<feature type="signal peptide" evidence="1">
    <location>
        <begin position="1"/>
        <end position="23"/>
    </location>
</feature>
<reference evidence="2 3" key="1">
    <citation type="submission" date="2020-08" db="EMBL/GenBank/DDBJ databases">
        <title>Genomic Encyclopedia of Type Strains, Phase IV (KMG-IV): sequencing the most valuable type-strain genomes for metagenomic binning, comparative biology and taxonomic classification.</title>
        <authorList>
            <person name="Goeker M."/>
        </authorList>
    </citation>
    <scope>NUCLEOTIDE SEQUENCE [LARGE SCALE GENOMIC DNA]</scope>
    <source>
        <strain evidence="2 3">DSM 23447</strain>
    </source>
</reference>
<evidence type="ECO:0000313" key="2">
    <source>
        <dbReference type="EMBL" id="MBB4054032.1"/>
    </source>
</evidence>
<keyword evidence="3" id="KW-1185">Reference proteome</keyword>
<dbReference type="RefSeq" id="WP_183312771.1">
    <property type="nucleotide sequence ID" value="NZ_JACIEW010000017.1"/>
</dbReference>
<keyword evidence="1" id="KW-0732">Signal</keyword>
<comment type="caution">
    <text evidence="2">The sequence shown here is derived from an EMBL/GenBank/DDBJ whole genome shotgun (WGS) entry which is preliminary data.</text>
</comment>
<dbReference type="InterPro" id="IPR015943">
    <property type="entry name" value="WD40/YVTN_repeat-like_dom_sf"/>
</dbReference>
<dbReference type="Proteomes" id="UP000547011">
    <property type="component" value="Unassembled WGS sequence"/>
</dbReference>
<dbReference type="CDD" id="cd15482">
    <property type="entry name" value="Sialidase_non-viral"/>
    <property type="match status" value="1"/>
</dbReference>
<feature type="chain" id="PRO_5031251855" evidence="1">
    <location>
        <begin position="24"/>
        <end position="281"/>
    </location>
</feature>
<name>A0A7W6IQL1_9HYPH</name>
<dbReference type="AlphaFoldDB" id="A0A7W6IQL1"/>
<accession>A0A7W6IQL1</accession>
<evidence type="ECO:0000256" key="1">
    <source>
        <dbReference type="SAM" id="SignalP"/>
    </source>
</evidence>